<dbReference type="InterPro" id="IPR000700">
    <property type="entry name" value="PAS-assoc_C"/>
</dbReference>
<dbReference type="CDD" id="cd00082">
    <property type="entry name" value="HisKA"/>
    <property type="match status" value="1"/>
</dbReference>
<dbReference type="EMBL" id="JAYGIM010000012">
    <property type="protein sequence ID" value="MEA5428176.1"/>
    <property type="molecule type" value="Genomic_DNA"/>
</dbReference>
<dbReference type="SUPFAM" id="SSF55785">
    <property type="entry name" value="PYP-like sensor domain (PAS domain)"/>
    <property type="match status" value="3"/>
</dbReference>
<evidence type="ECO:0000259" key="3">
    <source>
        <dbReference type="PROSITE" id="PS50112"/>
    </source>
</evidence>
<evidence type="ECO:0000259" key="4">
    <source>
        <dbReference type="PROSITE" id="PS50113"/>
    </source>
</evidence>
<dbReference type="InterPro" id="IPR052155">
    <property type="entry name" value="Biofilm_reg_signaling"/>
</dbReference>
<name>A0ABU5SLJ8_9BACT</name>
<dbReference type="PROSITE" id="PS50112">
    <property type="entry name" value="PAS"/>
    <property type="match status" value="1"/>
</dbReference>
<dbReference type="PROSITE" id="PS50113">
    <property type="entry name" value="PAC"/>
    <property type="match status" value="1"/>
</dbReference>
<dbReference type="SMART" id="SM00091">
    <property type="entry name" value="PAS"/>
    <property type="match status" value="3"/>
</dbReference>
<dbReference type="InterPro" id="IPR035965">
    <property type="entry name" value="PAS-like_dom_sf"/>
</dbReference>
<evidence type="ECO:0000256" key="2">
    <source>
        <dbReference type="ARBA" id="ARBA00012438"/>
    </source>
</evidence>
<feature type="domain" description="PAC" evidence="4">
    <location>
        <begin position="210"/>
        <end position="262"/>
    </location>
</feature>
<reference evidence="5 6" key="1">
    <citation type="submission" date="2023-12" db="EMBL/GenBank/DDBJ databases">
        <title>Novel species of the genus Arcicella isolated from rivers.</title>
        <authorList>
            <person name="Lu H."/>
        </authorList>
    </citation>
    <scope>NUCLEOTIDE SEQUENCE [LARGE SCALE GENOMIC DNA]</scope>
    <source>
        <strain evidence="5 6">DC25W</strain>
    </source>
</reference>
<dbReference type="PANTHER" id="PTHR44757">
    <property type="entry name" value="DIGUANYLATE CYCLASE DGCP"/>
    <property type="match status" value="1"/>
</dbReference>
<gene>
    <name evidence="5" type="ORF">VB798_16400</name>
</gene>
<dbReference type="NCBIfam" id="TIGR00229">
    <property type="entry name" value="sensory_box"/>
    <property type="match status" value="3"/>
</dbReference>
<dbReference type="Pfam" id="PF13426">
    <property type="entry name" value="PAS_9"/>
    <property type="match status" value="2"/>
</dbReference>
<dbReference type="PANTHER" id="PTHR44757:SF2">
    <property type="entry name" value="BIOFILM ARCHITECTURE MAINTENANCE PROTEIN MBAA"/>
    <property type="match status" value="1"/>
</dbReference>
<evidence type="ECO:0000313" key="5">
    <source>
        <dbReference type="EMBL" id="MEA5428176.1"/>
    </source>
</evidence>
<dbReference type="InterPro" id="IPR003661">
    <property type="entry name" value="HisK_dim/P_dom"/>
</dbReference>
<dbReference type="SMART" id="SM00086">
    <property type="entry name" value="PAC"/>
    <property type="match status" value="3"/>
</dbReference>
<sequence>MDRYEQSLYIAEALKVILDNSPESIVLISPEHKVLAFNKVIKKVLQIYLNKEIVVGHDYRDYVLDAHKDLYLTNFEKASKGGKVVIQNETKSALGSIWVEFTMNPTYNAEGVFLGVTLMAKNIDEQKRMELELENMVETFQAIIENNTESILLLSVDYKILQFNKPARDRIFTNTNKELKIGADFRDFIYEEQSETFFTSFANAIKGNNYEIEVMMVDGNNEKYWFQSRMFPVYKRNGELLGISLFALNITDKKKAEILLKESESKFRSIVEAAPTSMLIVDENMNIVLSNPEAESVFGYTFEELKDKNIKMLIPDRYHDNHVHYQKNYLNNPVPYKMGANRFTPAIRKDGTEIIVEVSLNSFELGDKRHVLTIIQDVTQRVQHEKQILDQLNRLKAIAWQQSHGVRKPVANILGICHLLKTDAEISSEEKDYYIDLLFQATEELDEVIRNIVNYANEH</sequence>
<dbReference type="Pfam" id="PF00989">
    <property type="entry name" value="PAS"/>
    <property type="match status" value="1"/>
</dbReference>
<dbReference type="EC" id="2.7.13.3" evidence="2"/>
<accession>A0ABU5SLJ8</accession>
<dbReference type="Gene3D" id="3.30.450.20">
    <property type="entry name" value="PAS domain"/>
    <property type="match status" value="3"/>
</dbReference>
<evidence type="ECO:0000313" key="6">
    <source>
        <dbReference type="Proteomes" id="UP001302222"/>
    </source>
</evidence>
<comment type="catalytic activity">
    <reaction evidence="1">
        <text>ATP + protein L-histidine = ADP + protein N-phospho-L-histidine.</text>
        <dbReference type="EC" id="2.7.13.3"/>
    </reaction>
</comment>
<dbReference type="CDD" id="cd00130">
    <property type="entry name" value="PAS"/>
    <property type="match status" value="1"/>
</dbReference>
<dbReference type="Proteomes" id="UP001302222">
    <property type="component" value="Unassembled WGS sequence"/>
</dbReference>
<dbReference type="Gene3D" id="1.10.287.130">
    <property type="match status" value="1"/>
</dbReference>
<keyword evidence="6" id="KW-1185">Reference proteome</keyword>
<dbReference type="InterPro" id="IPR013767">
    <property type="entry name" value="PAS_fold"/>
</dbReference>
<proteinExistence type="predicted"/>
<organism evidence="5 6">
    <name type="scientific">Arcicella lustrica</name>
    <dbReference type="NCBI Taxonomy" id="2984196"/>
    <lineage>
        <taxon>Bacteria</taxon>
        <taxon>Pseudomonadati</taxon>
        <taxon>Bacteroidota</taxon>
        <taxon>Cytophagia</taxon>
        <taxon>Cytophagales</taxon>
        <taxon>Flectobacillaceae</taxon>
        <taxon>Arcicella</taxon>
    </lineage>
</organism>
<evidence type="ECO:0000256" key="1">
    <source>
        <dbReference type="ARBA" id="ARBA00000085"/>
    </source>
</evidence>
<dbReference type="RefSeq" id="WP_323260261.1">
    <property type="nucleotide sequence ID" value="NZ_JAYGIM010000012.1"/>
</dbReference>
<comment type="caution">
    <text evidence="5">The sequence shown here is derived from an EMBL/GenBank/DDBJ whole genome shotgun (WGS) entry which is preliminary data.</text>
</comment>
<dbReference type="InterPro" id="IPR001610">
    <property type="entry name" value="PAC"/>
</dbReference>
<feature type="domain" description="PAS" evidence="3">
    <location>
        <begin position="263"/>
        <end position="337"/>
    </location>
</feature>
<protein>
    <recommendedName>
        <fullName evidence="2">histidine kinase</fullName>
        <ecNumber evidence="2">2.7.13.3</ecNumber>
    </recommendedName>
</protein>
<dbReference type="InterPro" id="IPR000014">
    <property type="entry name" value="PAS"/>
</dbReference>